<proteinExistence type="predicted"/>
<dbReference type="InterPro" id="IPR036909">
    <property type="entry name" value="Cyt_c-like_dom_sf"/>
</dbReference>
<evidence type="ECO:0000256" key="7">
    <source>
        <dbReference type="ARBA" id="ARBA00023004"/>
    </source>
</evidence>
<evidence type="ECO:0000256" key="6">
    <source>
        <dbReference type="ARBA" id="ARBA00023002"/>
    </source>
</evidence>
<feature type="binding site" description="axial binding residue" evidence="9">
    <location>
        <position position="260"/>
    </location>
    <ligand>
        <name>heme c</name>
        <dbReference type="ChEBI" id="CHEBI:61717"/>
        <label>2</label>
    </ligand>
    <ligandPart>
        <name>Fe</name>
        <dbReference type="ChEBI" id="CHEBI:18248"/>
    </ligandPart>
</feature>
<keyword evidence="3 9" id="KW-0479">Metal-binding</keyword>
<dbReference type="GO" id="GO:0046872">
    <property type="term" value="F:metal ion binding"/>
    <property type="evidence" value="ECO:0007669"/>
    <property type="project" value="UniProtKB-KW"/>
</dbReference>
<feature type="signal peptide" evidence="10">
    <location>
        <begin position="1"/>
        <end position="18"/>
    </location>
</feature>
<evidence type="ECO:0000256" key="3">
    <source>
        <dbReference type="ARBA" id="ARBA00022723"/>
    </source>
</evidence>
<evidence type="ECO:0000256" key="1">
    <source>
        <dbReference type="ARBA" id="ARBA00004418"/>
    </source>
</evidence>
<protein>
    <submittedName>
        <fullName evidence="12">Cytochrome-c peroxidase</fullName>
    </submittedName>
</protein>
<evidence type="ECO:0000256" key="2">
    <source>
        <dbReference type="ARBA" id="ARBA00022617"/>
    </source>
</evidence>
<feature type="binding site" description="axial binding residue" evidence="9">
    <location>
        <position position="81"/>
    </location>
    <ligand>
        <name>heme c</name>
        <dbReference type="ChEBI" id="CHEBI:61717"/>
        <label>1</label>
    </ligand>
    <ligandPart>
        <name>Fe</name>
        <dbReference type="ChEBI" id="CHEBI:18248"/>
    </ligandPart>
</feature>
<evidence type="ECO:0000256" key="4">
    <source>
        <dbReference type="ARBA" id="ARBA00022729"/>
    </source>
</evidence>
<evidence type="ECO:0000256" key="5">
    <source>
        <dbReference type="ARBA" id="ARBA00022764"/>
    </source>
</evidence>
<keyword evidence="2 8" id="KW-0349">Heme</keyword>
<accession>A0A327NT94</accession>
<dbReference type="GO" id="GO:0020037">
    <property type="term" value="F:heme binding"/>
    <property type="evidence" value="ECO:0007669"/>
    <property type="project" value="InterPro"/>
</dbReference>
<comment type="PTM">
    <text evidence="8">Binds 2 heme groups per subunit.</text>
</comment>
<dbReference type="PANTHER" id="PTHR30600">
    <property type="entry name" value="CYTOCHROME C PEROXIDASE-RELATED"/>
    <property type="match status" value="1"/>
</dbReference>
<gene>
    <name evidence="12" type="ORF">HMF3257_14080</name>
</gene>
<evidence type="ECO:0000313" key="13">
    <source>
        <dbReference type="Proteomes" id="UP000249016"/>
    </source>
</evidence>
<evidence type="ECO:0000256" key="8">
    <source>
        <dbReference type="PIRSR" id="PIRSR000294-1"/>
    </source>
</evidence>
<evidence type="ECO:0000256" key="10">
    <source>
        <dbReference type="SAM" id="SignalP"/>
    </source>
</evidence>
<dbReference type="EMBL" id="QLII01000001">
    <property type="protein sequence ID" value="RAI78462.1"/>
    <property type="molecule type" value="Genomic_DNA"/>
</dbReference>
<dbReference type="InterPro" id="IPR051395">
    <property type="entry name" value="Cytochrome_c_Peroxidase/MauG"/>
</dbReference>
<sequence length="390" mass="42655">MRKNLFALLALLIFFAVAIEACTKDDTSTTITPVLITPDQPTTTSNPVSNSITNDTALLGQALFWDPILSGGHDVACATCHHPTNAYTDGLELSLGANAVGYGQNRRFLLPNDVTFTKRNAPTILNTAFNGMNASGNYVPLTAPMFWDSRTQSLENQVTNPLMTFEEMRGHAYGEAVTLDSLVARLTKIAEYQQLFQNAFGSSKAITAVNISKAISAFERTLIAMNSPYDRYQKGDKTALTEQQIQGMALFKDEGCPICHSGPMFSDYKLHVMSVPDNDKLIHSDEGAGGTYAFRTPSLRNVGLTAPYMHNGVFQTLKQVMKFYDDIGEPISQNPHVSVQQLDAKIQRIALGNPEQEQLISFLNALTDPGFDRTIPVRVPSGLNPGGNIR</sequence>
<dbReference type="GO" id="GO:0042597">
    <property type="term" value="C:periplasmic space"/>
    <property type="evidence" value="ECO:0007669"/>
    <property type="project" value="UniProtKB-SubCell"/>
</dbReference>
<comment type="subcellular location">
    <subcellularLocation>
        <location evidence="1">Periplasm</location>
    </subcellularLocation>
</comment>
<name>A0A327NT94_9BACT</name>
<feature type="binding site" description="covalent" evidence="8">
    <location>
        <position position="80"/>
    </location>
    <ligand>
        <name>heme c</name>
        <dbReference type="ChEBI" id="CHEBI:61717"/>
        <label>1</label>
    </ligand>
</feature>
<dbReference type="InterPro" id="IPR026259">
    <property type="entry name" value="MauG/Cytc_peroxidase"/>
</dbReference>
<evidence type="ECO:0000259" key="11">
    <source>
        <dbReference type="PROSITE" id="PS51007"/>
    </source>
</evidence>
<keyword evidence="13" id="KW-1185">Reference proteome</keyword>
<keyword evidence="4 10" id="KW-0732">Signal</keyword>
<dbReference type="Proteomes" id="UP000249016">
    <property type="component" value="Unassembled WGS sequence"/>
</dbReference>
<feature type="binding site" description="covalent" evidence="8">
    <location>
        <position position="256"/>
    </location>
    <ligand>
        <name>heme c</name>
        <dbReference type="ChEBI" id="CHEBI:61717"/>
        <label>2</label>
    </ligand>
</feature>
<keyword evidence="7 9" id="KW-0408">Iron</keyword>
<dbReference type="SUPFAM" id="SSF46626">
    <property type="entry name" value="Cytochrome c"/>
    <property type="match status" value="2"/>
</dbReference>
<dbReference type="InterPro" id="IPR004852">
    <property type="entry name" value="Di-haem_cyt_c_peroxidsae"/>
</dbReference>
<feature type="chain" id="PRO_5016256025" evidence="10">
    <location>
        <begin position="19"/>
        <end position="390"/>
    </location>
</feature>
<comment type="cofactor">
    <cofactor evidence="8">
        <name>heme</name>
        <dbReference type="ChEBI" id="CHEBI:30413"/>
    </cofactor>
    <text evidence="8">Binds 2 heme groups.</text>
</comment>
<feature type="domain" description="Cytochrome c" evidence="11">
    <location>
        <begin position="242"/>
        <end position="367"/>
    </location>
</feature>
<dbReference type="PROSITE" id="PS51007">
    <property type="entry name" value="CYTC"/>
    <property type="match status" value="2"/>
</dbReference>
<keyword evidence="12" id="KW-0575">Peroxidase</keyword>
<dbReference type="AlphaFoldDB" id="A0A327NT94"/>
<organism evidence="12 13">
    <name type="scientific">Spirosoma telluris</name>
    <dbReference type="NCBI Taxonomy" id="2183553"/>
    <lineage>
        <taxon>Bacteria</taxon>
        <taxon>Pseudomonadati</taxon>
        <taxon>Bacteroidota</taxon>
        <taxon>Cytophagia</taxon>
        <taxon>Cytophagales</taxon>
        <taxon>Cytophagaceae</taxon>
        <taxon>Spirosoma</taxon>
    </lineage>
</organism>
<keyword evidence="5" id="KW-0574">Periplasm</keyword>
<keyword evidence="6" id="KW-0560">Oxidoreductase</keyword>
<feature type="domain" description="Cytochrome c" evidence="11">
    <location>
        <begin position="55"/>
        <end position="166"/>
    </location>
</feature>
<dbReference type="PANTHER" id="PTHR30600:SF10">
    <property type="entry name" value="BLL6722 PROTEIN"/>
    <property type="match status" value="1"/>
</dbReference>
<dbReference type="GO" id="GO:0004130">
    <property type="term" value="F:cytochrome-c peroxidase activity"/>
    <property type="evidence" value="ECO:0007669"/>
    <property type="project" value="TreeGrafter"/>
</dbReference>
<evidence type="ECO:0000313" key="12">
    <source>
        <dbReference type="EMBL" id="RAI78462.1"/>
    </source>
</evidence>
<dbReference type="GO" id="GO:0009055">
    <property type="term" value="F:electron transfer activity"/>
    <property type="evidence" value="ECO:0007669"/>
    <property type="project" value="InterPro"/>
</dbReference>
<dbReference type="PIRSF" id="PIRSF000294">
    <property type="entry name" value="Cytochrome-c_peroxidase"/>
    <property type="match status" value="1"/>
</dbReference>
<evidence type="ECO:0000256" key="9">
    <source>
        <dbReference type="PIRSR" id="PIRSR000294-2"/>
    </source>
</evidence>
<dbReference type="Pfam" id="PF03150">
    <property type="entry name" value="CCP_MauG"/>
    <property type="match status" value="1"/>
</dbReference>
<dbReference type="InterPro" id="IPR009056">
    <property type="entry name" value="Cyt_c-like_dom"/>
</dbReference>
<reference evidence="12 13" key="1">
    <citation type="submission" date="2018-06" db="EMBL/GenBank/DDBJ databases">
        <title>Spirosoma sp. HMF3257 Genome sequencing and assembly.</title>
        <authorList>
            <person name="Kang H."/>
            <person name="Cha I."/>
            <person name="Kim H."/>
            <person name="Kang J."/>
            <person name="Joh K."/>
        </authorList>
    </citation>
    <scope>NUCLEOTIDE SEQUENCE [LARGE SCALE GENOMIC DNA]</scope>
    <source>
        <strain evidence="12 13">HMF3257</strain>
    </source>
</reference>
<feature type="binding site" description="covalent" evidence="8">
    <location>
        <position position="259"/>
    </location>
    <ligand>
        <name>heme c</name>
        <dbReference type="ChEBI" id="CHEBI:61717"/>
        <label>2</label>
    </ligand>
</feature>
<dbReference type="Gene3D" id="1.10.760.10">
    <property type="entry name" value="Cytochrome c-like domain"/>
    <property type="match status" value="2"/>
</dbReference>
<feature type="binding site" description="covalent" evidence="8">
    <location>
        <position position="77"/>
    </location>
    <ligand>
        <name>heme c</name>
        <dbReference type="ChEBI" id="CHEBI:61717"/>
        <label>1</label>
    </ligand>
</feature>
<comment type="caution">
    <text evidence="12">The sequence shown here is derived from an EMBL/GenBank/DDBJ whole genome shotgun (WGS) entry which is preliminary data.</text>
</comment>